<dbReference type="Pfam" id="PF13435">
    <property type="entry name" value="Cytochrome_C554"/>
    <property type="match status" value="1"/>
</dbReference>
<feature type="domain" description="Cytochrome c-552/4" evidence="3">
    <location>
        <begin position="377"/>
        <end position="453"/>
    </location>
</feature>
<dbReference type="AlphaFoldDB" id="A0A5C5V729"/>
<dbReference type="EMBL" id="SIHJ01000002">
    <property type="protein sequence ID" value="TWT33535.1"/>
    <property type="molecule type" value="Genomic_DNA"/>
</dbReference>
<evidence type="ECO:0000256" key="2">
    <source>
        <dbReference type="SAM" id="MobiDB-lite"/>
    </source>
</evidence>
<dbReference type="Proteomes" id="UP000316714">
    <property type="component" value="Unassembled WGS sequence"/>
</dbReference>
<accession>A0A5C5V729</accession>
<dbReference type="InterPro" id="IPR036280">
    <property type="entry name" value="Multihaem_cyt_sf"/>
</dbReference>
<feature type="coiled-coil region" evidence="1">
    <location>
        <begin position="459"/>
        <end position="486"/>
    </location>
</feature>
<feature type="region of interest" description="Disordered" evidence="2">
    <location>
        <begin position="37"/>
        <end position="57"/>
    </location>
</feature>
<evidence type="ECO:0000256" key="1">
    <source>
        <dbReference type="SAM" id="Coils"/>
    </source>
</evidence>
<reference evidence="4 5" key="1">
    <citation type="submission" date="2019-02" db="EMBL/GenBank/DDBJ databases">
        <title>Deep-cultivation of Planctomycetes and their phenomic and genomic characterization uncovers novel biology.</title>
        <authorList>
            <person name="Wiegand S."/>
            <person name="Jogler M."/>
            <person name="Boedeker C."/>
            <person name="Pinto D."/>
            <person name="Vollmers J."/>
            <person name="Rivas-Marin E."/>
            <person name="Kohn T."/>
            <person name="Peeters S.H."/>
            <person name="Heuer A."/>
            <person name="Rast P."/>
            <person name="Oberbeckmann S."/>
            <person name="Bunk B."/>
            <person name="Jeske O."/>
            <person name="Meyerdierks A."/>
            <person name="Storesund J.E."/>
            <person name="Kallscheuer N."/>
            <person name="Luecker S."/>
            <person name="Lage O.M."/>
            <person name="Pohl T."/>
            <person name="Merkel B.J."/>
            <person name="Hornburger P."/>
            <person name="Mueller R.-W."/>
            <person name="Bruemmer F."/>
            <person name="Labrenz M."/>
            <person name="Spormann A.M."/>
            <person name="Op Den Camp H."/>
            <person name="Overmann J."/>
            <person name="Amann R."/>
            <person name="Jetten M.S.M."/>
            <person name="Mascher T."/>
            <person name="Medema M.H."/>
            <person name="Devos D.P."/>
            <person name="Kaster A.-K."/>
            <person name="Ovreas L."/>
            <person name="Rohde M."/>
            <person name="Galperin M.Y."/>
            <person name="Jogler C."/>
        </authorList>
    </citation>
    <scope>NUCLEOTIDE SEQUENCE [LARGE SCALE GENOMIC DNA]</scope>
    <source>
        <strain evidence="4 5">KOR34</strain>
    </source>
</reference>
<evidence type="ECO:0000259" key="3">
    <source>
        <dbReference type="Pfam" id="PF13435"/>
    </source>
</evidence>
<evidence type="ECO:0000313" key="5">
    <source>
        <dbReference type="Proteomes" id="UP000316714"/>
    </source>
</evidence>
<feature type="compositionally biased region" description="Basic and acidic residues" evidence="2">
    <location>
        <begin position="46"/>
        <end position="57"/>
    </location>
</feature>
<name>A0A5C5V729_9BACT</name>
<gene>
    <name evidence="4" type="ORF">KOR34_33670</name>
</gene>
<dbReference type="SUPFAM" id="SSF56300">
    <property type="entry name" value="Metallo-dependent phosphatases"/>
    <property type="match status" value="1"/>
</dbReference>
<keyword evidence="5" id="KW-1185">Reference proteome</keyword>
<keyword evidence="1" id="KW-0175">Coiled coil</keyword>
<sequence>MPDVSRSSAGARLRVLLSLSLLAVVCYAGSVIADTSGAEAPAKPGYAEKRPLPDKHAKVDPIKANGPIFVDWTKPDLTLVLTGAQDGYMEPCGCAGLTNQKGGLKRRHTFLKGLEAEGWNPVALDAGGQIKRFGQQAQIKLRRSLEALVAMDYQGVAFGSKDLRMDLLGVLINFDPEQNPMVSANVGIFGFDPAFSRRYKVIERGGLKVGFTSVLGKKEIAQLGKLTDVDLLDPEEAIKQVVPKMMEEHCDQHVLLVHGYPDEAAELAKHFPAFNWVVAGLGSDVPTIEARQVEGAKARLIEVGHKGMYAVAIGLYKDPNAAARYQSVPMDHRFEDSDQMQQMLVEYQDELKTMTLKGLGIRAVAHPRGHEFAGSAVCGDCHTEAMEVFENTPHSHATKTLVELDPPRHFDPECLSCHVTGWSPQKYVPFNSGFVSLQATSHLNANGCENCHGPAARHVAAENGDIDATDEQIEALRQELHMELVENEGNKDGQKLGEVVNNCLLCHDEDNSPDFDFQLYWPHVEHHGKD</sequence>
<dbReference type="Gene3D" id="3.60.21.10">
    <property type="match status" value="1"/>
</dbReference>
<dbReference type="OrthoDB" id="9814800at2"/>
<evidence type="ECO:0000313" key="4">
    <source>
        <dbReference type="EMBL" id="TWT33535.1"/>
    </source>
</evidence>
<comment type="caution">
    <text evidence="4">The sequence shown here is derived from an EMBL/GenBank/DDBJ whole genome shotgun (WGS) entry which is preliminary data.</text>
</comment>
<dbReference type="InterPro" id="IPR029052">
    <property type="entry name" value="Metallo-depent_PP-like"/>
</dbReference>
<proteinExistence type="predicted"/>
<dbReference type="SUPFAM" id="SSF48695">
    <property type="entry name" value="Multiheme cytochromes"/>
    <property type="match status" value="1"/>
</dbReference>
<organism evidence="4 5">
    <name type="scientific">Posidoniimonas corsicana</name>
    <dbReference type="NCBI Taxonomy" id="1938618"/>
    <lineage>
        <taxon>Bacteria</taxon>
        <taxon>Pseudomonadati</taxon>
        <taxon>Planctomycetota</taxon>
        <taxon>Planctomycetia</taxon>
        <taxon>Pirellulales</taxon>
        <taxon>Lacipirellulaceae</taxon>
        <taxon>Posidoniimonas</taxon>
    </lineage>
</organism>
<protein>
    <recommendedName>
        <fullName evidence="3">Cytochrome c-552/4 domain-containing protein</fullName>
    </recommendedName>
</protein>
<dbReference type="Gene3D" id="1.10.1130.10">
    <property type="entry name" value="Flavocytochrome C3, Chain A"/>
    <property type="match status" value="1"/>
</dbReference>
<dbReference type="RefSeq" id="WP_146566245.1">
    <property type="nucleotide sequence ID" value="NZ_SIHJ01000002.1"/>
</dbReference>
<dbReference type="InterPro" id="IPR023155">
    <property type="entry name" value="Cyt_c-552/4"/>
</dbReference>